<feature type="domain" description="HTH merR-type" evidence="3">
    <location>
        <begin position="8"/>
        <end position="75"/>
    </location>
</feature>
<evidence type="ECO:0000313" key="5">
    <source>
        <dbReference type="Proteomes" id="UP000199527"/>
    </source>
</evidence>
<dbReference type="PROSITE" id="PS50937">
    <property type="entry name" value="HTH_MERR_2"/>
    <property type="match status" value="1"/>
</dbReference>
<keyword evidence="1 4" id="KW-0238">DNA-binding</keyword>
<dbReference type="OrthoDB" id="9803659at2"/>
<name>A0A1G8LH18_9GAMM</name>
<evidence type="ECO:0000259" key="3">
    <source>
        <dbReference type="PROSITE" id="PS50937"/>
    </source>
</evidence>
<dbReference type="EMBL" id="FNEM01000002">
    <property type="protein sequence ID" value="SDI55032.1"/>
    <property type="molecule type" value="Genomic_DNA"/>
</dbReference>
<proteinExistence type="predicted"/>
<dbReference type="GO" id="GO:0003700">
    <property type="term" value="F:DNA-binding transcription factor activity"/>
    <property type="evidence" value="ECO:0007669"/>
    <property type="project" value="InterPro"/>
</dbReference>
<keyword evidence="2" id="KW-0175">Coiled coil</keyword>
<dbReference type="SUPFAM" id="SSF46955">
    <property type="entry name" value="Putative DNA-binding domain"/>
    <property type="match status" value="1"/>
</dbReference>
<reference evidence="5" key="1">
    <citation type="submission" date="2016-10" db="EMBL/GenBank/DDBJ databases">
        <authorList>
            <person name="Varghese N."/>
            <person name="Submissions S."/>
        </authorList>
    </citation>
    <scope>NUCLEOTIDE SEQUENCE [LARGE SCALE GENOMIC DNA]</scope>
    <source>
        <strain evidence="5">DSM 23317</strain>
    </source>
</reference>
<protein>
    <submittedName>
        <fullName evidence="4">DNA-binding transcriptional regulator, MerR family</fullName>
    </submittedName>
</protein>
<dbReference type="Proteomes" id="UP000199527">
    <property type="component" value="Unassembled WGS sequence"/>
</dbReference>
<gene>
    <name evidence="4" type="ORF">SAMN04488540_10263</name>
</gene>
<dbReference type="InterPro" id="IPR009061">
    <property type="entry name" value="DNA-bd_dom_put_sf"/>
</dbReference>
<dbReference type="InterPro" id="IPR047057">
    <property type="entry name" value="MerR_fam"/>
</dbReference>
<dbReference type="Gene3D" id="1.10.1660.10">
    <property type="match status" value="1"/>
</dbReference>
<dbReference type="SMART" id="SM00422">
    <property type="entry name" value="HTH_MERR"/>
    <property type="match status" value="1"/>
</dbReference>
<dbReference type="InterPro" id="IPR000551">
    <property type="entry name" value="MerR-type_HTH_dom"/>
</dbReference>
<dbReference type="PANTHER" id="PTHR30204:SF58">
    <property type="entry name" value="HTH-TYPE TRANSCRIPTIONAL REGULATOR YFMP"/>
    <property type="match status" value="1"/>
</dbReference>
<accession>A0A1G8LH18</accession>
<evidence type="ECO:0000313" key="4">
    <source>
        <dbReference type="EMBL" id="SDI55032.1"/>
    </source>
</evidence>
<dbReference type="GO" id="GO:0003677">
    <property type="term" value="F:DNA binding"/>
    <property type="evidence" value="ECO:0007669"/>
    <property type="project" value="UniProtKB-KW"/>
</dbReference>
<dbReference type="Pfam" id="PF13411">
    <property type="entry name" value="MerR_1"/>
    <property type="match status" value="1"/>
</dbReference>
<sequence>MTETTDVTYSISELAREFDITTRSIRFYEDQGLISPRRRGQTRIYSLQDKVRLKLILRGKRLGFSLAETGRLFDLYDADKNSGTQLHTMLELIETKKADLQQQMDDIKVVMMELSSAEQQCKQALQELTAELQ</sequence>
<organism evidence="4 5">
    <name type="scientific">Ferrimonas sediminum</name>
    <dbReference type="NCBI Taxonomy" id="718193"/>
    <lineage>
        <taxon>Bacteria</taxon>
        <taxon>Pseudomonadati</taxon>
        <taxon>Pseudomonadota</taxon>
        <taxon>Gammaproteobacteria</taxon>
        <taxon>Alteromonadales</taxon>
        <taxon>Ferrimonadaceae</taxon>
        <taxon>Ferrimonas</taxon>
    </lineage>
</organism>
<dbReference type="CDD" id="cd04776">
    <property type="entry name" value="HTH_GnyR"/>
    <property type="match status" value="1"/>
</dbReference>
<dbReference type="RefSeq" id="WP_090361572.1">
    <property type="nucleotide sequence ID" value="NZ_FNEM01000002.1"/>
</dbReference>
<keyword evidence="5" id="KW-1185">Reference proteome</keyword>
<evidence type="ECO:0000256" key="1">
    <source>
        <dbReference type="ARBA" id="ARBA00023125"/>
    </source>
</evidence>
<evidence type="ECO:0000256" key="2">
    <source>
        <dbReference type="SAM" id="Coils"/>
    </source>
</evidence>
<dbReference type="AlphaFoldDB" id="A0A1G8LH18"/>
<feature type="coiled-coil region" evidence="2">
    <location>
        <begin position="90"/>
        <end position="131"/>
    </location>
</feature>
<dbReference type="PANTHER" id="PTHR30204">
    <property type="entry name" value="REDOX-CYCLING DRUG-SENSING TRANSCRIPTIONAL ACTIVATOR SOXR"/>
    <property type="match status" value="1"/>
</dbReference>